<dbReference type="VEuPathDB" id="MicrosporidiaDB:AAJ76_700039292"/>
<dbReference type="EMBL" id="JPQZ01000007">
    <property type="protein sequence ID" value="KKO76067.1"/>
    <property type="molecule type" value="Genomic_DNA"/>
</dbReference>
<evidence type="ECO:0000313" key="9">
    <source>
        <dbReference type="EMBL" id="KKO76067.1"/>
    </source>
</evidence>
<dbReference type="PANTHER" id="PTHR13900">
    <property type="entry name" value="TRANSCRIPTION INITIATION FACTOR TFIID"/>
    <property type="match status" value="1"/>
</dbReference>
<evidence type="ECO:0000256" key="5">
    <source>
        <dbReference type="ARBA" id="ARBA00023163"/>
    </source>
</evidence>
<organism evidence="9 10">
    <name type="scientific">Vairimorpha ceranae</name>
    <dbReference type="NCBI Taxonomy" id="40302"/>
    <lineage>
        <taxon>Eukaryota</taxon>
        <taxon>Fungi</taxon>
        <taxon>Fungi incertae sedis</taxon>
        <taxon>Microsporidia</taxon>
        <taxon>Nosematidae</taxon>
        <taxon>Vairimorpha</taxon>
    </lineage>
</organism>
<comment type="similarity">
    <text evidence="2">Belongs to the TAF1 family.</text>
</comment>
<dbReference type="PROSITE" id="PS50014">
    <property type="entry name" value="BROMODOMAIN_2"/>
    <property type="match status" value="1"/>
</dbReference>
<evidence type="ECO:0000256" key="7">
    <source>
        <dbReference type="PROSITE-ProRule" id="PRU00035"/>
    </source>
</evidence>
<dbReference type="InterPro" id="IPR036427">
    <property type="entry name" value="Bromodomain-like_sf"/>
</dbReference>
<dbReference type="VEuPathDB" id="MicrosporidiaDB:NCER_100651"/>
<comment type="subcellular location">
    <subcellularLocation>
        <location evidence="1">Nucleus</location>
    </subcellularLocation>
</comment>
<dbReference type="InterPro" id="IPR022591">
    <property type="entry name" value="TAF1_HAT_dom"/>
</dbReference>
<dbReference type="VEuPathDB" id="MicrosporidiaDB:G9O61_00g005330"/>
<keyword evidence="4 7" id="KW-0103">Bromodomain</keyword>
<evidence type="ECO:0000256" key="3">
    <source>
        <dbReference type="ARBA" id="ARBA00023015"/>
    </source>
</evidence>
<dbReference type="Pfam" id="PF12157">
    <property type="entry name" value="DUF3591"/>
    <property type="match status" value="1"/>
</dbReference>
<evidence type="ECO:0000256" key="2">
    <source>
        <dbReference type="ARBA" id="ARBA00009064"/>
    </source>
</evidence>
<dbReference type="OrthoDB" id="5752at2759"/>
<dbReference type="Proteomes" id="UP000034350">
    <property type="component" value="Unassembled WGS sequence"/>
</dbReference>
<dbReference type="RefSeq" id="XP_024331809.1">
    <property type="nucleotide sequence ID" value="XM_024476282.1"/>
</dbReference>
<dbReference type="InterPro" id="IPR040240">
    <property type="entry name" value="TAF1"/>
</dbReference>
<evidence type="ECO:0000256" key="1">
    <source>
        <dbReference type="ARBA" id="ARBA00004123"/>
    </source>
</evidence>
<accession>A0A0F9YUD7</accession>
<dbReference type="Gene3D" id="1.20.920.10">
    <property type="entry name" value="Bromodomain-like"/>
    <property type="match status" value="1"/>
</dbReference>
<dbReference type="InterPro" id="IPR001487">
    <property type="entry name" value="Bromodomain"/>
</dbReference>
<dbReference type="InterPro" id="IPR018359">
    <property type="entry name" value="Bromodomain_CS"/>
</dbReference>
<dbReference type="AlphaFoldDB" id="A0A0F9YUD7"/>
<feature type="domain" description="Bromo" evidence="8">
    <location>
        <begin position="766"/>
        <end position="836"/>
    </location>
</feature>
<dbReference type="OMA" id="FCKNRLK"/>
<keyword evidence="10" id="KW-1185">Reference proteome</keyword>
<dbReference type="GO" id="GO:0005669">
    <property type="term" value="C:transcription factor TFIID complex"/>
    <property type="evidence" value="ECO:0007669"/>
    <property type="project" value="InterPro"/>
</dbReference>
<dbReference type="GO" id="GO:0017025">
    <property type="term" value="F:TBP-class protein binding"/>
    <property type="evidence" value="ECO:0007669"/>
    <property type="project" value="InterPro"/>
</dbReference>
<dbReference type="GO" id="GO:0016251">
    <property type="term" value="F:RNA polymerase II general transcription initiation factor activity"/>
    <property type="evidence" value="ECO:0007669"/>
    <property type="project" value="InterPro"/>
</dbReference>
<protein>
    <submittedName>
        <fullName evidence="9">Transcription initiation factor tfiid subunit taf1</fullName>
    </submittedName>
</protein>
<keyword evidence="9" id="KW-0648">Protein biosynthesis</keyword>
<keyword evidence="6" id="KW-0539">Nucleus</keyword>
<dbReference type="SMART" id="SM00297">
    <property type="entry name" value="BROMO"/>
    <property type="match status" value="1"/>
</dbReference>
<dbReference type="GeneID" id="36321235"/>
<evidence type="ECO:0000313" key="10">
    <source>
        <dbReference type="Proteomes" id="UP000034350"/>
    </source>
</evidence>
<dbReference type="PANTHER" id="PTHR13900:SF0">
    <property type="entry name" value="TRANSCRIPTION INITIATION FACTOR TFIID SUBUNIT 1"/>
    <property type="match status" value="1"/>
</dbReference>
<reference evidence="9 10" key="1">
    <citation type="journal article" date="2015" name="Environ. Microbiol.">
        <title>Genome analyses suggest the presence of polyploidy and recent human-driven expansions in eight global populations of the honeybee pathogen Nosema ceranae.</title>
        <authorList>
            <person name="Pelin A."/>
            <person name="Selman M."/>
            <person name="Aris-Brosou S."/>
            <person name="Farinelli L."/>
            <person name="Corradi N."/>
        </authorList>
    </citation>
    <scope>NUCLEOTIDE SEQUENCE [LARGE SCALE GENOMIC DNA]</scope>
    <source>
        <strain evidence="9 10">PA08 1199</strain>
    </source>
</reference>
<dbReference type="GO" id="GO:0051123">
    <property type="term" value="P:RNA polymerase II preinitiation complex assembly"/>
    <property type="evidence" value="ECO:0007669"/>
    <property type="project" value="TreeGrafter"/>
</dbReference>
<dbReference type="SUPFAM" id="SSF47370">
    <property type="entry name" value="Bromodomain"/>
    <property type="match status" value="1"/>
</dbReference>
<evidence type="ECO:0000259" key="8">
    <source>
        <dbReference type="PROSITE" id="PS50014"/>
    </source>
</evidence>
<dbReference type="Pfam" id="PF15288">
    <property type="entry name" value="zf-CCHC_6"/>
    <property type="match status" value="1"/>
</dbReference>
<dbReference type="InterPro" id="IPR041670">
    <property type="entry name" value="Znf-CCHC_6"/>
</dbReference>
<gene>
    <name evidence="9" type="ORF">AAJ76_700039292</name>
</gene>
<evidence type="ECO:0000256" key="6">
    <source>
        <dbReference type="ARBA" id="ARBA00023242"/>
    </source>
</evidence>
<sequence>MSPNNLTNSESKQQKHSLPRSFLDLLVVEKPLTYKFKKYKFCKVRSENMGYEIDDQTKFRNTTAYARPHNTVIKSISGSTKNAGLKNYLKKKQLEKDIKKQYINLQENSNLVDIGDNVNHPFDLIDWEKDIIYDTDKDFSNHYKDSLVHSPLVTEFVEAIFDDEWENNIIFDEDVQLKHKYYPTMYLEDPNLIFDKTDYKKSLKSKKRQKEYFSGDKPIKSKFNISNDKYYSQETRSKSSLGSFGVQHSLPALKLDPRFYKTNHSREELRNFHRPKLVLPQGLIKFFDVVECETLSSNIIKKISELTLKDNSDFVLFEYSEEFPPFVVNCGMVSLINTYYRKTSLRDDYETDAPNLVILDPEDPSPFFSFGDVKQGTTLQSLTNNLFTAPIFSHQNDDFLCILETVDGISKIYPRPISSIFCVGQEFPVDEIYAPHSRKLNIFCKNRLKVAAYRLFTCKDKGFREFKMSQLDQLFPYFSEGSKRKWLKEYADCVKKGKENIWILKPTSSVLTEEDLRKLITPENICQYESMLASERRLEDSGYKCVVDSQDEEDDSLFIIPWQLTKNFINAANGKGLLELVGPADPTGIGEGFSFRKIKLIKGNENENRKIISEHQAKYKSEINKIWSSQLSSLSSSKEIPCEPFYLQEDTPKSEQKITEKNEEGGLLVIKRTFVDEFGEKVEIERITNPKVIKLYLKSRKTIQYDEKKSFLKCGNCGQTGHMKTNKTCPNFTQSKKPTKKKIDFERRKAKSIFHDIMFNILNKCFNLPYSLAFHRPVSIKRFPNYLTIVDNPIDLTTIKTKVRHNKYTLFKDFLDDLELMKNNCVKYNGLEHSLTKVAEKMIEIGNDDWNANKERIDEAENIFIEYDYDENEL</sequence>
<dbReference type="GO" id="GO:0004402">
    <property type="term" value="F:histone acetyltransferase activity"/>
    <property type="evidence" value="ECO:0007669"/>
    <property type="project" value="InterPro"/>
</dbReference>
<name>A0A0F9YUD7_9MICR</name>
<keyword evidence="5" id="KW-0804">Transcription</keyword>
<keyword evidence="9" id="KW-0396">Initiation factor</keyword>
<comment type="caution">
    <text evidence="9">The sequence shown here is derived from an EMBL/GenBank/DDBJ whole genome shotgun (WGS) entry which is preliminary data.</text>
</comment>
<keyword evidence="3" id="KW-0805">Transcription regulation</keyword>
<dbReference type="PROSITE" id="PS00633">
    <property type="entry name" value="BROMODOMAIN_1"/>
    <property type="match status" value="1"/>
</dbReference>
<evidence type="ECO:0000256" key="4">
    <source>
        <dbReference type="ARBA" id="ARBA00023117"/>
    </source>
</evidence>
<dbReference type="PRINTS" id="PR00503">
    <property type="entry name" value="BROMODOMAIN"/>
</dbReference>
<proteinExistence type="inferred from homology"/>
<dbReference type="GO" id="GO:0003743">
    <property type="term" value="F:translation initiation factor activity"/>
    <property type="evidence" value="ECO:0007669"/>
    <property type="project" value="UniProtKB-KW"/>
</dbReference>
<dbReference type="Pfam" id="PF00439">
    <property type="entry name" value="Bromodomain"/>
    <property type="match status" value="1"/>
</dbReference>